<dbReference type="Gene3D" id="3.80.10.10">
    <property type="entry name" value="Ribonuclease Inhibitor"/>
    <property type="match status" value="1"/>
</dbReference>
<comment type="caution">
    <text evidence="2">The sequence shown here is derived from an EMBL/GenBank/DDBJ whole genome shotgun (WGS) entry which is preliminary data.</text>
</comment>
<protein>
    <recommendedName>
        <fullName evidence="4">F-box domain-containing protein</fullName>
    </recommendedName>
</protein>
<reference evidence="2" key="1">
    <citation type="submission" date="2023-03" db="EMBL/GenBank/DDBJ databases">
        <title>Massive genome expansion in bonnet fungi (Mycena s.s.) driven by repeated elements and novel gene families across ecological guilds.</title>
        <authorList>
            <consortium name="Lawrence Berkeley National Laboratory"/>
            <person name="Harder C.B."/>
            <person name="Miyauchi S."/>
            <person name="Viragh M."/>
            <person name="Kuo A."/>
            <person name="Thoen E."/>
            <person name="Andreopoulos B."/>
            <person name="Lu D."/>
            <person name="Skrede I."/>
            <person name="Drula E."/>
            <person name="Henrissat B."/>
            <person name="Morin E."/>
            <person name="Kohler A."/>
            <person name="Barry K."/>
            <person name="LaButti K."/>
            <person name="Morin E."/>
            <person name="Salamov A."/>
            <person name="Lipzen A."/>
            <person name="Mereny Z."/>
            <person name="Hegedus B."/>
            <person name="Baldrian P."/>
            <person name="Stursova M."/>
            <person name="Weitz H."/>
            <person name="Taylor A."/>
            <person name="Grigoriev I.V."/>
            <person name="Nagy L.G."/>
            <person name="Martin F."/>
            <person name="Kauserud H."/>
        </authorList>
    </citation>
    <scope>NUCLEOTIDE SEQUENCE</scope>
    <source>
        <strain evidence="2">CBHHK188m</strain>
    </source>
</reference>
<dbReference type="SUPFAM" id="SSF81383">
    <property type="entry name" value="F-box domain"/>
    <property type="match status" value="1"/>
</dbReference>
<evidence type="ECO:0000313" key="2">
    <source>
        <dbReference type="EMBL" id="KAJ7734775.1"/>
    </source>
</evidence>
<organism evidence="2 3">
    <name type="scientific">Mycena maculata</name>
    <dbReference type="NCBI Taxonomy" id="230809"/>
    <lineage>
        <taxon>Eukaryota</taxon>
        <taxon>Fungi</taxon>
        <taxon>Dikarya</taxon>
        <taxon>Basidiomycota</taxon>
        <taxon>Agaricomycotina</taxon>
        <taxon>Agaricomycetes</taxon>
        <taxon>Agaricomycetidae</taxon>
        <taxon>Agaricales</taxon>
        <taxon>Marasmiineae</taxon>
        <taxon>Mycenaceae</taxon>
        <taxon>Mycena</taxon>
    </lineage>
</organism>
<dbReference type="Gene3D" id="1.20.1280.50">
    <property type="match status" value="1"/>
</dbReference>
<keyword evidence="3" id="KW-1185">Reference proteome</keyword>
<sequence length="386" mass="42931">MQVAASESDASASLGLYCPVLDLPTEIVCEIFAHFLPVYPDRPPALGLRSPTVLSHICYKWREIALSTPTLWRAIALSDSRRQTKAQWLNVLEAFLKRSGSYPLSIHLAIEDILEADRQMAPLFRAIASHCARWEHLELLYYDATLLRSVEGPLPLLRTLKLVPHRYSYEAPSTGNTFHSAPMLTSVSLQSYLPAEVPMIPWVQLTRLTINFINPFECAPLLNQTTSLVYLKLGLYWIGDVANINPLPSLRTLILRDESSRLGVAGGFLSTLILTGLRQLQIPARSLTVEHLRTFLWNSRCTLEELCIISADLYSPSDLYSKAFPSLASVLFDRELDGIQEDFPEDVGEDTESDAEADGDQGEGGGLLFGMPFDELDFEGDSDGEG</sequence>
<evidence type="ECO:0000313" key="3">
    <source>
        <dbReference type="Proteomes" id="UP001215280"/>
    </source>
</evidence>
<dbReference type="SUPFAM" id="SSF52058">
    <property type="entry name" value="L domain-like"/>
    <property type="match status" value="1"/>
</dbReference>
<dbReference type="AlphaFoldDB" id="A0AAD7I459"/>
<proteinExistence type="predicted"/>
<feature type="compositionally biased region" description="Acidic residues" evidence="1">
    <location>
        <begin position="343"/>
        <end position="361"/>
    </location>
</feature>
<evidence type="ECO:0000256" key="1">
    <source>
        <dbReference type="SAM" id="MobiDB-lite"/>
    </source>
</evidence>
<gene>
    <name evidence="2" type="ORF">DFH07DRAFT_928399</name>
</gene>
<dbReference type="EMBL" id="JARJLG010000159">
    <property type="protein sequence ID" value="KAJ7734775.1"/>
    <property type="molecule type" value="Genomic_DNA"/>
</dbReference>
<accession>A0AAD7I459</accession>
<dbReference type="InterPro" id="IPR032675">
    <property type="entry name" value="LRR_dom_sf"/>
</dbReference>
<name>A0AAD7I459_9AGAR</name>
<feature type="compositionally biased region" description="Acidic residues" evidence="1">
    <location>
        <begin position="374"/>
        <end position="386"/>
    </location>
</feature>
<evidence type="ECO:0008006" key="4">
    <source>
        <dbReference type="Google" id="ProtNLM"/>
    </source>
</evidence>
<dbReference type="Proteomes" id="UP001215280">
    <property type="component" value="Unassembled WGS sequence"/>
</dbReference>
<dbReference type="InterPro" id="IPR036047">
    <property type="entry name" value="F-box-like_dom_sf"/>
</dbReference>
<feature type="region of interest" description="Disordered" evidence="1">
    <location>
        <begin position="343"/>
        <end position="386"/>
    </location>
</feature>